<dbReference type="PROSITE" id="PS50096">
    <property type="entry name" value="IQ"/>
    <property type="match status" value="1"/>
</dbReference>
<feature type="compositionally biased region" description="Low complexity" evidence="1">
    <location>
        <begin position="73"/>
        <end position="87"/>
    </location>
</feature>
<evidence type="ECO:0000313" key="2">
    <source>
        <dbReference type="EMBL" id="PRW20480.1"/>
    </source>
</evidence>
<feature type="region of interest" description="Disordered" evidence="1">
    <location>
        <begin position="220"/>
        <end position="241"/>
    </location>
</feature>
<dbReference type="AlphaFoldDB" id="A0A2P6TCV2"/>
<organism evidence="2 3">
    <name type="scientific">Chlorella sorokiniana</name>
    <name type="common">Freshwater green alga</name>
    <dbReference type="NCBI Taxonomy" id="3076"/>
    <lineage>
        <taxon>Eukaryota</taxon>
        <taxon>Viridiplantae</taxon>
        <taxon>Chlorophyta</taxon>
        <taxon>core chlorophytes</taxon>
        <taxon>Trebouxiophyceae</taxon>
        <taxon>Chlorellales</taxon>
        <taxon>Chlorellaceae</taxon>
        <taxon>Chlorella clade</taxon>
        <taxon>Chlorella</taxon>
    </lineage>
</organism>
<evidence type="ECO:0000313" key="3">
    <source>
        <dbReference type="Proteomes" id="UP000239899"/>
    </source>
</evidence>
<accession>A0A2P6TCV2</accession>
<protein>
    <submittedName>
        <fullName evidence="2">Uncharacterized protein</fullName>
    </submittedName>
</protein>
<sequence>MELERVARRLAVDQGYRRRAAEGLCTAAGSGGAGASDVLHRVRRLNDYLSTGLALLDDDPAAARGPLPWEQHAAAAEQQPEHPQQPQKRSPVASSPEDSDIEEEEGGQDGTQAVAALLAEAQAAVQRRQAAAALTIQCAFRRHRAQTLLQQLRERRLAADRLVARALAAAYRGVCGSRRALALQAALRQLRRLRRWRLRRRLRAVEQLVALDADEAAAANEVQQERPQQDELPVAVSGMSC</sequence>
<name>A0A2P6TCV2_CHLSO</name>
<dbReference type="EMBL" id="LHPG02000023">
    <property type="protein sequence ID" value="PRW20480.1"/>
    <property type="molecule type" value="Genomic_DNA"/>
</dbReference>
<gene>
    <name evidence="2" type="ORF">C2E21_8954</name>
</gene>
<dbReference type="Proteomes" id="UP000239899">
    <property type="component" value="Unassembled WGS sequence"/>
</dbReference>
<feature type="compositionally biased region" description="Acidic residues" evidence="1">
    <location>
        <begin position="97"/>
        <end position="107"/>
    </location>
</feature>
<proteinExistence type="predicted"/>
<feature type="region of interest" description="Disordered" evidence="1">
    <location>
        <begin position="73"/>
        <end position="109"/>
    </location>
</feature>
<comment type="caution">
    <text evidence="2">The sequence shown here is derived from an EMBL/GenBank/DDBJ whole genome shotgun (WGS) entry which is preliminary data.</text>
</comment>
<reference evidence="2 3" key="1">
    <citation type="journal article" date="2018" name="Plant J.">
        <title>Genome sequences of Chlorella sorokiniana UTEX 1602 and Micractinium conductrix SAG 241.80: implications to maltose excretion by a green alga.</title>
        <authorList>
            <person name="Arriola M.B."/>
            <person name="Velmurugan N."/>
            <person name="Zhang Y."/>
            <person name="Plunkett M.H."/>
            <person name="Hondzo H."/>
            <person name="Barney B.M."/>
        </authorList>
    </citation>
    <scope>NUCLEOTIDE SEQUENCE [LARGE SCALE GENOMIC DNA]</scope>
    <source>
        <strain evidence="3">UTEX 1602</strain>
    </source>
</reference>
<evidence type="ECO:0000256" key="1">
    <source>
        <dbReference type="SAM" id="MobiDB-lite"/>
    </source>
</evidence>
<keyword evidence="3" id="KW-1185">Reference proteome</keyword>